<accession>A0ABD7VBN9</accession>
<proteinExistence type="predicted"/>
<dbReference type="Proteomes" id="UP000325779">
    <property type="component" value="Unassembled WGS sequence"/>
</dbReference>
<dbReference type="InterPro" id="IPR050194">
    <property type="entry name" value="Glycosyltransferase_grp1"/>
</dbReference>
<evidence type="ECO:0000313" key="3">
    <source>
        <dbReference type="Proteomes" id="UP000325779"/>
    </source>
</evidence>
<dbReference type="AlphaFoldDB" id="A0ABD7VBN9"/>
<dbReference type="InterPro" id="IPR001296">
    <property type="entry name" value="Glyco_trans_1"/>
</dbReference>
<dbReference type="SUPFAM" id="SSF53448">
    <property type="entry name" value="Nucleotide-diphospho-sugar transferases"/>
    <property type="match status" value="1"/>
</dbReference>
<organism evidence="2 3">
    <name type="scientific">Pseudomonas fluorescens</name>
    <dbReference type="NCBI Taxonomy" id="294"/>
    <lineage>
        <taxon>Bacteria</taxon>
        <taxon>Pseudomonadati</taxon>
        <taxon>Pseudomonadota</taxon>
        <taxon>Gammaproteobacteria</taxon>
        <taxon>Pseudomonadales</taxon>
        <taxon>Pseudomonadaceae</taxon>
        <taxon>Pseudomonas</taxon>
    </lineage>
</organism>
<dbReference type="EC" id="2.4.1.250" evidence="2"/>
<protein>
    <submittedName>
        <fullName evidence="2">D-inositol-3-phosphate glycosyltransferase</fullName>
        <ecNumber evidence="2">2.4.1.250</ecNumber>
    </submittedName>
</protein>
<sequence length="724" mass="80024">MGPGEMSKRYKAAEHSDGLQSCKVLVVSRSSDALQDFADLYRSLLGQTFQAWKWLICCSGVEEQPLNPAFLQAVAEDKRVLIKGGADCTVANEIWASPEYIVLADAAIEFDPTFIEKGIWCLESNPEFAFCNSFGVVPGVGGGAIQQSLSEGKYYLENPHAKVRGILVRKSVILQVFDQVGLLPDGREPTSLLSRLADAGFWGFTIAEFLQTCKSLPLQEGVDAALSMSLKPVPSPQRRYPSAYETLPEGVSFGNPLEFNARGRRVMFLLPWMVEGGADRVNIDLIHGLVSGGADVTVCATLEADHRWLDRFKELTPDIFILPNILSLSDFPRFLLYLIASRNIDTVLVAGSTLGYQLLPYLRTEAPKTTFVDLSHTEEMHWLNGGHPRFGVGYQDALDMNVVSTGHLAKWMAERNADSTKIRVMYTGIKSHPVSLSQAQRTETQRALGLDEHALTIIFAGRMCNQKRPLKLAEILAALKQTGIRFNALIIGDGELRPAFEALIGQHELGANVHVLGAKSHAEWLSLLAISDVLLMPSEYEGISVALLESMAAGVVPVVADVGGQDELVGQDTGYLIPHGEDEVNHYVSVLLTLSNDAVMREQKAQACRQLIETHYTAAATNRQWLQILDEAQANRERSTQPFLPAGLARELATTAVENRRVTTYLDYLYSTHCLTNEAQTVVSIEDGISRLLLAKLRQYRLFKYLLERPVIKRIMQKLKALIS</sequence>
<keyword evidence="2" id="KW-0328">Glycosyltransferase</keyword>
<gene>
    <name evidence="2" type="primary">mshA_4</name>
    <name evidence="2" type="ORF">PS732_01149</name>
</gene>
<keyword evidence="2" id="KW-0808">Transferase</keyword>
<dbReference type="CDD" id="cd00761">
    <property type="entry name" value="Glyco_tranf_GTA_type"/>
    <property type="match status" value="1"/>
</dbReference>
<feature type="domain" description="Glycosyl transferase family 1" evidence="1">
    <location>
        <begin position="441"/>
        <end position="598"/>
    </location>
</feature>
<dbReference type="Pfam" id="PF00534">
    <property type="entry name" value="Glycos_transf_1"/>
    <property type="match status" value="1"/>
</dbReference>
<name>A0ABD7VBN9_PSEFL</name>
<dbReference type="PANTHER" id="PTHR45947:SF3">
    <property type="entry name" value="SULFOQUINOVOSYL TRANSFERASE SQD2"/>
    <property type="match status" value="1"/>
</dbReference>
<dbReference type="InterPro" id="IPR029044">
    <property type="entry name" value="Nucleotide-diphossugar_trans"/>
</dbReference>
<dbReference type="EMBL" id="CABVIJ010000004">
    <property type="protein sequence ID" value="VVO67569.1"/>
    <property type="molecule type" value="Genomic_DNA"/>
</dbReference>
<comment type="caution">
    <text evidence="2">The sequence shown here is derived from an EMBL/GenBank/DDBJ whole genome shotgun (WGS) entry which is preliminary data.</text>
</comment>
<dbReference type="CDD" id="cd03801">
    <property type="entry name" value="GT4_PimA-like"/>
    <property type="match status" value="1"/>
</dbReference>
<evidence type="ECO:0000259" key="1">
    <source>
        <dbReference type="Pfam" id="PF00534"/>
    </source>
</evidence>
<reference evidence="2 3" key="1">
    <citation type="submission" date="2019-09" db="EMBL/GenBank/DDBJ databases">
        <authorList>
            <person name="Chandra G."/>
            <person name="Truman W A."/>
        </authorList>
    </citation>
    <scope>NUCLEOTIDE SEQUENCE [LARGE SCALE GENOMIC DNA]</scope>
    <source>
        <strain evidence="2">PS732</strain>
    </source>
</reference>
<evidence type="ECO:0000313" key="2">
    <source>
        <dbReference type="EMBL" id="VVO67569.1"/>
    </source>
</evidence>
<dbReference type="PANTHER" id="PTHR45947">
    <property type="entry name" value="SULFOQUINOVOSYL TRANSFERASE SQD2"/>
    <property type="match status" value="1"/>
</dbReference>
<dbReference type="GO" id="GO:0102710">
    <property type="term" value="F:D-inositol-3-phosphate glycosyltransferase activity"/>
    <property type="evidence" value="ECO:0007669"/>
    <property type="project" value="UniProtKB-EC"/>
</dbReference>
<dbReference type="Gene3D" id="3.40.50.2000">
    <property type="entry name" value="Glycogen Phosphorylase B"/>
    <property type="match status" value="2"/>
</dbReference>
<dbReference type="SUPFAM" id="SSF53756">
    <property type="entry name" value="UDP-Glycosyltransferase/glycogen phosphorylase"/>
    <property type="match status" value="1"/>
</dbReference>